<dbReference type="STRING" id="670154.SAMN04488002_1507"/>
<keyword evidence="2" id="KW-1185">Reference proteome</keyword>
<evidence type="ECO:0000313" key="1">
    <source>
        <dbReference type="EMBL" id="SFR41807.1"/>
    </source>
</evidence>
<dbReference type="EMBL" id="FOYO01000001">
    <property type="protein sequence ID" value="SFR41807.1"/>
    <property type="molecule type" value="Genomic_DNA"/>
</dbReference>
<proteinExistence type="predicted"/>
<organism evidence="1 2">
    <name type="scientific">Litoreibacter janthinus</name>
    <dbReference type="NCBI Taxonomy" id="670154"/>
    <lineage>
        <taxon>Bacteria</taxon>
        <taxon>Pseudomonadati</taxon>
        <taxon>Pseudomonadota</taxon>
        <taxon>Alphaproteobacteria</taxon>
        <taxon>Rhodobacterales</taxon>
        <taxon>Roseobacteraceae</taxon>
        <taxon>Litoreibacter</taxon>
    </lineage>
</organism>
<evidence type="ECO:0000313" key="2">
    <source>
        <dbReference type="Proteomes" id="UP000199658"/>
    </source>
</evidence>
<sequence>MTRMTGEVFIALPLDQVFKRYTDARLSAANASVRTKVRFNNIVENGPGTQAVWTFIYPAFKTEMVETVFELDPPHRIASHLQITRVLPLAADELTPGVMPALGYDMREDYSPVFGKLPAEGVMEATFTPDCEGTILHVATEMRLGGWSRISGWFMSRSKRPPLQAELEAFRDRMEARTGED</sequence>
<dbReference type="RefSeq" id="WP_090214499.1">
    <property type="nucleotide sequence ID" value="NZ_FOYO01000001.1"/>
</dbReference>
<reference evidence="2" key="1">
    <citation type="submission" date="2016-10" db="EMBL/GenBank/DDBJ databases">
        <authorList>
            <person name="Varghese N."/>
            <person name="Submissions S."/>
        </authorList>
    </citation>
    <scope>NUCLEOTIDE SEQUENCE [LARGE SCALE GENOMIC DNA]</scope>
    <source>
        <strain evidence="2">DSM 26921</strain>
    </source>
</reference>
<evidence type="ECO:0008006" key="3">
    <source>
        <dbReference type="Google" id="ProtNLM"/>
    </source>
</evidence>
<dbReference type="Proteomes" id="UP000199658">
    <property type="component" value="Unassembled WGS sequence"/>
</dbReference>
<dbReference type="SUPFAM" id="SSF55961">
    <property type="entry name" value="Bet v1-like"/>
    <property type="match status" value="1"/>
</dbReference>
<dbReference type="InterPro" id="IPR023393">
    <property type="entry name" value="START-like_dom_sf"/>
</dbReference>
<gene>
    <name evidence="1" type="ORF">SAMN04488002_1507</name>
</gene>
<name>A0A1I6GIB5_9RHOB</name>
<dbReference type="AlphaFoldDB" id="A0A1I6GIB5"/>
<dbReference type="OrthoDB" id="7834475at2"/>
<protein>
    <recommendedName>
        <fullName evidence="3">Polyketide cyclase / dehydrase and lipid transport</fullName>
    </recommendedName>
</protein>
<accession>A0A1I6GIB5</accession>
<dbReference type="Gene3D" id="3.30.530.20">
    <property type="match status" value="1"/>
</dbReference>